<evidence type="ECO:0000259" key="6">
    <source>
        <dbReference type="PROSITE" id="PS50977"/>
    </source>
</evidence>
<protein>
    <submittedName>
        <fullName evidence="7">TetR/AcrR family transcriptional regulator C-terminal domain-containing protein</fullName>
    </submittedName>
</protein>
<dbReference type="InterPro" id="IPR009057">
    <property type="entry name" value="Homeodomain-like_sf"/>
</dbReference>
<dbReference type="Proteomes" id="UP001180551">
    <property type="component" value="Unassembled WGS sequence"/>
</dbReference>
<reference evidence="7" key="1">
    <citation type="submission" date="2024-05" db="EMBL/GenBank/DDBJ databases">
        <title>30 novel species of actinomycetes from the DSMZ collection.</title>
        <authorList>
            <person name="Nouioui I."/>
        </authorList>
    </citation>
    <scope>NUCLEOTIDE SEQUENCE</scope>
    <source>
        <strain evidence="7">DSM 41527</strain>
    </source>
</reference>
<dbReference type="SUPFAM" id="SSF48498">
    <property type="entry name" value="Tetracyclin repressor-like, C-terminal domain"/>
    <property type="match status" value="1"/>
</dbReference>
<dbReference type="InterPro" id="IPR004111">
    <property type="entry name" value="Repressor_TetR_C"/>
</dbReference>
<feature type="region of interest" description="Disordered" evidence="5">
    <location>
        <begin position="1"/>
        <end position="27"/>
    </location>
</feature>
<dbReference type="InterPro" id="IPR001647">
    <property type="entry name" value="HTH_TetR"/>
</dbReference>
<keyword evidence="3" id="KW-0804">Transcription</keyword>
<gene>
    <name evidence="7" type="ORF">RM550_20650</name>
</gene>
<feature type="domain" description="HTH tetR-type" evidence="6">
    <location>
        <begin position="45"/>
        <end position="105"/>
    </location>
</feature>
<comment type="caution">
    <text evidence="7">The sequence shown here is derived from an EMBL/GenBank/DDBJ whole genome shotgun (WGS) entry which is preliminary data.</text>
</comment>
<evidence type="ECO:0000313" key="8">
    <source>
        <dbReference type="Proteomes" id="UP001180551"/>
    </source>
</evidence>
<keyword evidence="2 4" id="KW-0238">DNA-binding</keyword>
<evidence type="ECO:0000256" key="2">
    <source>
        <dbReference type="ARBA" id="ARBA00023125"/>
    </source>
</evidence>
<dbReference type="PANTHER" id="PTHR30055">
    <property type="entry name" value="HTH-TYPE TRANSCRIPTIONAL REGULATOR RUTR"/>
    <property type="match status" value="1"/>
</dbReference>
<sequence>MTGTKPGAAEDGQPLPSGAATDTPDPAAVSLWERLDRPAPAPRATLTPQKIAAAAVRIADTDGIDAVTMRRLAAELSVAPMAAYRYVSGKADVLDLMTDAVYADLTLPDDTENWRDVMRVGALRTREIVLRHPWLIQISSPQSLHALTPHRMAVAERALASLDGLGLDVDAMMAVLGTVNSYVHGAVSAECAQYFLMREQGCDSNDELRLALAPQMRYLIGTGRYPTYHRYLREATHKDDPQWRFETGLDSVLDGIAARLGI</sequence>
<evidence type="ECO:0000313" key="7">
    <source>
        <dbReference type="EMBL" id="MDT0458117.1"/>
    </source>
</evidence>
<accession>A0ABU2TB02</accession>
<keyword evidence="1" id="KW-0805">Transcription regulation</keyword>
<evidence type="ECO:0000256" key="5">
    <source>
        <dbReference type="SAM" id="MobiDB-lite"/>
    </source>
</evidence>
<feature type="DNA-binding region" description="H-T-H motif" evidence="4">
    <location>
        <begin position="68"/>
        <end position="87"/>
    </location>
</feature>
<dbReference type="InterPro" id="IPR050109">
    <property type="entry name" value="HTH-type_TetR-like_transc_reg"/>
</dbReference>
<proteinExistence type="predicted"/>
<dbReference type="Pfam" id="PF02909">
    <property type="entry name" value="TetR_C_1"/>
    <property type="match status" value="1"/>
</dbReference>
<dbReference type="Gene3D" id="1.10.357.10">
    <property type="entry name" value="Tetracycline Repressor, domain 2"/>
    <property type="match status" value="1"/>
</dbReference>
<dbReference type="Gene3D" id="1.10.10.60">
    <property type="entry name" value="Homeodomain-like"/>
    <property type="match status" value="1"/>
</dbReference>
<dbReference type="PROSITE" id="PS50977">
    <property type="entry name" value="HTH_TETR_2"/>
    <property type="match status" value="1"/>
</dbReference>
<evidence type="ECO:0000256" key="1">
    <source>
        <dbReference type="ARBA" id="ARBA00023015"/>
    </source>
</evidence>
<dbReference type="RefSeq" id="WP_311625220.1">
    <property type="nucleotide sequence ID" value="NZ_JAVRFE010000027.1"/>
</dbReference>
<name>A0ABU2TB02_9ACTN</name>
<keyword evidence="8" id="KW-1185">Reference proteome</keyword>
<evidence type="ECO:0000256" key="3">
    <source>
        <dbReference type="ARBA" id="ARBA00023163"/>
    </source>
</evidence>
<evidence type="ECO:0000256" key="4">
    <source>
        <dbReference type="PROSITE-ProRule" id="PRU00335"/>
    </source>
</evidence>
<dbReference type="InterPro" id="IPR036271">
    <property type="entry name" value="Tet_transcr_reg_TetR-rel_C_sf"/>
</dbReference>
<dbReference type="Pfam" id="PF00440">
    <property type="entry name" value="TetR_N"/>
    <property type="match status" value="1"/>
</dbReference>
<dbReference type="PANTHER" id="PTHR30055:SF151">
    <property type="entry name" value="TRANSCRIPTIONAL REGULATORY PROTEIN"/>
    <property type="match status" value="1"/>
</dbReference>
<dbReference type="EMBL" id="JAVRFE010000027">
    <property type="protein sequence ID" value="MDT0458117.1"/>
    <property type="molecule type" value="Genomic_DNA"/>
</dbReference>
<dbReference type="SUPFAM" id="SSF46689">
    <property type="entry name" value="Homeodomain-like"/>
    <property type="match status" value="1"/>
</dbReference>
<organism evidence="7 8">
    <name type="scientific">Streptomyces mooreae</name>
    <dbReference type="NCBI Taxonomy" id="3075523"/>
    <lineage>
        <taxon>Bacteria</taxon>
        <taxon>Bacillati</taxon>
        <taxon>Actinomycetota</taxon>
        <taxon>Actinomycetes</taxon>
        <taxon>Kitasatosporales</taxon>
        <taxon>Streptomycetaceae</taxon>
        <taxon>Streptomyces</taxon>
    </lineage>
</organism>